<sequence length="77" mass="9246">MKSLLENISLLENVYELSMAVLLLCSLFSVRLFKKLKRERKLSVFEFTMYMLIRIAIFLWLTSFLLIRYGTYLPLNF</sequence>
<name>A0AAX3X3G2_9BACI</name>
<evidence type="ECO:0000313" key="3">
    <source>
        <dbReference type="Proteomes" id="UP001178322"/>
    </source>
</evidence>
<evidence type="ECO:0000313" key="2">
    <source>
        <dbReference type="EMBL" id="WHY53464.1"/>
    </source>
</evidence>
<dbReference type="RefSeq" id="WP_283871798.1">
    <property type="nucleotide sequence ID" value="NZ_CP126101.1"/>
</dbReference>
<dbReference type="Proteomes" id="UP001178322">
    <property type="component" value="Chromosome"/>
</dbReference>
<feature type="transmembrane region" description="Helical" evidence="1">
    <location>
        <begin position="45"/>
        <end position="67"/>
    </location>
</feature>
<dbReference type="EMBL" id="CP126101">
    <property type="protein sequence ID" value="WHY53464.1"/>
    <property type="molecule type" value="Genomic_DNA"/>
</dbReference>
<protein>
    <recommendedName>
        <fullName evidence="4">DUF1146 domain-containing protein</fullName>
    </recommendedName>
</protein>
<dbReference type="AlphaFoldDB" id="A0AAX3X3G2"/>
<organism evidence="2 3">
    <name type="scientific">Lysinibacillus pakistanensis</name>
    <dbReference type="NCBI Taxonomy" id="759811"/>
    <lineage>
        <taxon>Bacteria</taxon>
        <taxon>Bacillati</taxon>
        <taxon>Bacillota</taxon>
        <taxon>Bacilli</taxon>
        <taxon>Bacillales</taxon>
        <taxon>Bacillaceae</taxon>
        <taxon>Lysinibacillus</taxon>
    </lineage>
</organism>
<reference evidence="2" key="1">
    <citation type="submission" date="2023-05" db="EMBL/GenBank/DDBJ databases">
        <title>Comparative genomics of Bacillaceae isolates and their secondary metabolite potential.</title>
        <authorList>
            <person name="Song L."/>
            <person name="Nielsen L.J."/>
            <person name="Mohite O."/>
            <person name="Xu X."/>
            <person name="Weber T."/>
            <person name="Kovacs A.T."/>
        </authorList>
    </citation>
    <scope>NUCLEOTIDE SEQUENCE</scope>
    <source>
        <strain evidence="2">LY1</strain>
    </source>
</reference>
<feature type="transmembrane region" description="Helical" evidence="1">
    <location>
        <begin position="14"/>
        <end position="33"/>
    </location>
</feature>
<keyword evidence="1" id="KW-0812">Transmembrane</keyword>
<accession>A0AAX3X3G2</accession>
<proteinExistence type="predicted"/>
<evidence type="ECO:0008006" key="4">
    <source>
        <dbReference type="Google" id="ProtNLM"/>
    </source>
</evidence>
<gene>
    <name evidence="2" type="ORF">QNH24_09600</name>
</gene>
<keyword evidence="1" id="KW-0472">Membrane</keyword>
<keyword evidence="1" id="KW-1133">Transmembrane helix</keyword>
<evidence type="ECO:0000256" key="1">
    <source>
        <dbReference type="SAM" id="Phobius"/>
    </source>
</evidence>